<dbReference type="Gramene" id="rna-AYBTSS11_LOCUS15447">
    <property type="protein sequence ID" value="CAJ1952714.1"/>
    <property type="gene ID" value="gene-AYBTSS11_LOCUS15447"/>
</dbReference>
<dbReference type="AlphaFoldDB" id="A0AA86VPC1"/>
<gene>
    <name evidence="1" type="ORF">AYBTSS11_LOCUS15447</name>
</gene>
<dbReference type="Proteomes" id="UP001189624">
    <property type="component" value="Chromosome 4"/>
</dbReference>
<dbReference type="EMBL" id="OY731401">
    <property type="protein sequence ID" value="CAJ1952714.1"/>
    <property type="molecule type" value="Genomic_DNA"/>
</dbReference>
<organism evidence="1 2">
    <name type="scientific">Sphenostylis stenocarpa</name>
    <dbReference type="NCBI Taxonomy" id="92480"/>
    <lineage>
        <taxon>Eukaryota</taxon>
        <taxon>Viridiplantae</taxon>
        <taxon>Streptophyta</taxon>
        <taxon>Embryophyta</taxon>
        <taxon>Tracheophyta</taxon>
        <taxon>Spermatophyta</taxon>
        <taxon>Magnoliopsida</taxon>
        <taxon>eudicotyledons</taxon>
        <taxon>Gunneridae</taxon>
        <taxon>Pentapetalae</taxon>
        <taxon>rosids</taxon>
        <taxon>fabids</taxon>
        <taxon>Fabales</taxon>
        <taxon>Fabaceae</taxon>
        <taxon>Papilionoideae</taxon>
        <taxon>50 kb inversion clade</taxon>
        <taxon>NPAAA clade</taxon>
        <taxon>indigoferoid/millettioid clade</taxon>
        <taxon>Phaseoleae</taxon>
        <taxon>Sphenostylis</taxon>
    </lineage>
</organism>
<evidence type="ECO:0000313" key="2">
    <source>
        <dbReference type="Proteomes" id="UP001189624"/>
    </source>
</evidence>
<proteinExistence type="predicted"/>
<sequence>MVNAPDPFDFLHRKLEQILLAQANFSNTLMDIANRTTHLENQISLPPPPLSSHKSMKLNLPSFDNIDPLGWIFKVNHVRNVG</sequence>
<accession>A0AA86VPC1</accession>
<reference evidence="1" key="1">
    <citation type="submission" date="2023-10" db="EMBL/GenBank/DDBJ databases">
        <authorList>
            <person name="Domelevo Entfellner J.-B."/>
        </authorList>
    </citation>
    <scope>NUCLEOTIDE SEQUENCE</scope>
</reference>
<evidence type="ECO:0000313" key="1">
    <source>
        <dbReference type="EMBL" id="CAJ1952714.1"/>
    </source>
</evidence>
<protein>
    <submittedName>
        <fullName evidence="1">Uncharacterized protein</fullName>
    </submittedName>
</protein>
<keyword evidence="2" id="KW-1185">Reference proteome</keyword>
<name>A0AA86VPC1_9FABA</name>